<dbReference type="Proteomes" id="UP000732105">
    <property type="component" value="Unassembled WGS sequence"/>
</dbReference>
<sequence length="247" mass="28674">MIQKYISLIICAVLLQACAGSAKFTSYWNSEQNAQHSTFSEQEALFYHSTDKISIKLFNNDEFVDIILETNSPRTLRKIYNLGLSLWIDPNGTSKNIYAVNFPMPAENPFTDQEFRSYLQRFSKVEYQEELIDRFQAYEIIDTRIDESVLTSTTALAEKVKVELKTSNQILFSYHTRIPMDILYPEKTEQKIISIGVSSVNEATEEYYSAMSSKQVIQKNLDELKAGAYQSKFELEEWWVNFKLAER</sequence>
<evidence type="ECO:0000313" key="3">
    <source>
        <dbReference type="Proteomes" id="UP000732105"/>
    </source>
</evidence>
<protein>
    <submittedName>
        <fullName evidence="2">Uncharacterized protein</fullName>
    </submittedName>
</protein>
<keyword evidence="1" id="KW-0732">Signal</keyword>
<comment type="caution">
    <text evidence="2">The sequence shown here is derived from an EMBL/GenBank/DDBJ whole genome shotgun (WGS) entry which is preliminary data.</text>
</comment>
<keyword evidence="3" id="KW-1185">Reference proteome</keyword>
<feature type="chain" id="PRO_5047072413" evidence="1">
    <location>
        <begin position="20"/>
        <end position="247"/>
    </location>
</feature>
<evidence type="ECO:0000256" key="1">
    <source>
        <dbReference type="SAM" id="SignalP"/>
    </source>
</evidence>
<reference evidence="2 3" key="1">
    <citation type="submission" date="2018-12" db="EMBL/GenBank/DDBJ databases">
        <title>Marinifilum JC070 sp. nov., a marine bacterium isolated from Yongle Blue Hole in the South China Sea.</title>
        <authorList>
            <person name="Fu T."/>
        </authorList>
    </citation>
    <scope>NUCLEOTIDE SEQUENCE [LARGE SCALE GENOMIC DNA]</scope>
    <source>
        <strain evidence="2 3">JC070</strain>
    </source>
</reference>
<organism evidence="2 3">
    <name type="scientific">Marinifilum caeruleilacunae</name>
    <dbReference type="NCBI Taxonomy" id="2499076"/>
    <lineage>
        <taxon>Bacteria</taxon>
        <taxon>Pseudomonadati</taxon>
        <taxon>Bacteroidota</taxon>
        <taxon>Bacteroidia</taxon>
        <taxon>Marinilabiliales</taxon>
        <taxon>Marinifilaceae</taxon>
    </lineage>
</organism>
<feature type="signal peptide" evidence="1">
    <location>
        <begin position="1"/>
        <end position="19"/>
    </location>
</feature>
<evidence type="ECO:0000313" key="2">
    <source>
        <dbReference type="EMBL" id="NOU61137.1"/>
    </source>
</evidence>
<gene>
    <name evidence="2" type="ORF">ELS83_15075</name>
</gene>
<accession>A0ABX1WYE5</accession>
<dbReference type="RefSeq" id="WP_171596404.1">
    <property type="nucleotide sequence ID" value="NZ_RZNH01000028.1"/>
</dbReference>
<dbReference type="PROSITE" id="PS51257">
    <property type="entry name" value="PROKAR_LIPOPROTEIN"/>
    <property type="match status" value="1"/>
</dbReference>
<proteinExistence type="predicted"/>
<name>A0ABX1WYE5_9BACT</name>
<dbReference type="EMBL" id="RZNH01000028">
    <property type="protein sequence ID" value="NOU61137.1"/>
    <property type="molecule type" value="Genomic_DNA"/>
</dbReference>